<keyword evidence="2" id="KW-1185">Reference proteome</keyword>
<reference evidence="1 2" key="1">
    <citation type="submission" date="2023-07" db="EMBL/GenBank/DDBJ databases">
        <title>Sorghum-associated microbial communities from plants grown in Nebraska, USA.</title>
        <authorList>
            <person name="Schachtman D."/>
        </authorList>
    </citation>
    <scope>NUCLEOTIDE SEQUENCE [LARGE SCALE GENOMIC DNA]</scope>
    <source>
        <strain evidence="1 2">BE332</strain>
    </source>
</reference>
<dbReference type="Proteomes" id="UP001239626">
    <property type="component" value="Unassembled WGS sequence"/>
</dbReference>
<dbReference type="EMBL" id="JAUSVB010000003">
    <property type="protein sequence ID" value="MDQ0373943.1"/>
    <property type="molecule type" value="Genomic_DNA"/>
</dbReference>
<protein>
    <submittedName>
        <fullName evidence="1">Aryl-alcohol dehydrogenase-like predicted oxidoreductase</fullName>
    </submittedName>
</protein>
<dbReference type="InterPro" id="IPR036812">
    <property type="entry name" value="NAD(P)_OxRdtase_dom_sf"/>
</dbReference>
<proteinExistence type="predicted"/>
<organism evidence="1 2">
    <name type="scientific">Cellulomonas humilata</name>
    <dbReference type="NCBI Taxonomy" id="144055"/>
    <lineage>
        <taxon>Bacteria</taxon>
        <taxon>Bacillati</taxon>
        <taxon>Actinomycetota</taxon>
        <taxon>Actinomycetes</taxon>
        <taxon>Micrococcales</taxon>
        <taxon>Cellulomonadaceae</taxon>
        <taxon>Cellulomonas</taxon>
    </lineage>
</organism>
<comment type="caution">
    <text evidence="1">The sequence shown here is derived from an EMBL/GenBank/DDBJ whole genome shotgun (WGS) entry which is preliminary data.</text>
</comment>
<dbReference type="SUPFAM" id="SSF51430">
    <property type="entry name" value="NAD(P)-linked oxidoreductase"/>
    <property type="match status" value="1"/>
</dbReference>
<name>A0ABU0EFS1_9CELL</name>
<accession>A0ABU0EFS1</accession>
<dbReference type="RefSeq" id="WP_307492318.1">
    <property type="nucleotide sequence ID" value="NZ_JAUSVB010000003.1"/>
</dbReference>
<sequence length="104" mass="11062">MRADRPWHGRVLARLGSGASQLGNLVQRARRIAAACERHGVTLPDAAVQFPFLPPAVASVVVGMRTAHHVSSLVGRYTAPVSDDLWTELVADGLLPATALERGT</sequence>
<evidence type="ECO:0000313" key="1">
    <source>
        <dbReference type="EMBL" id="MDQ0373943.1"/>
    </source>
</evidence>
<dbReference type="Gene3D" id="3.20.20.100">
    <property type="entry name" value="NADP-dependent oxidoreductase domain"/>
    <property type="match status" value="1"/>
</dbReference>
<gene>
    <name evidence="1" type="ORF">J2X26_002264</name>
</gene>
<evidence type="ECO:0000313" key="2">
    <source>
        <dbReference type="Proteomes" id="UP001239626"/>
    </source>
</evidence>